<dbReference type="AlphaFoldDB" id="A0A0V8CWY6"/>
<reference evidence="2" key="1">
    <citation type="submission" date="2015-10" db="EMBL/GenBank/DDBJ databases">
        <title>Draft Genome Sequences of 11 Lactococcus lactis subspecies cremoris strains.</title>
        <authorList>
            <person name="Wels M."/>
            <person name="Backus L."/>
            <person name="Boekhorst J."/>
            <person name="Dijkstra A."/>
            <person name="Beerthuizen M."/>
            <person name="Kelly W."/>
            <person name="Siezen R."/>
            <person name="Bachmann H."/>
            <person name="Van Hijum S."/>
        </authorList>
    </citation>
    <scope>NUCLEOTIDE SEQUENCE [LARGE SCALE GENOMIC DNA]</scope>
    <source>
        <strain evidence="2">LMG8520</strain>
    </source>
</reference>
<name>A0A0V8CWY6_LACLL</name>
<evidence type="ECO:0000313" key="1">
    <source>
        <dbReference type="EMBL" id="KSU05818.1"/>
    </source>
</evidence>
<protein>
    <submittedName>
        <fullName evidence="1">Uncharacterized protein</fullName>
    </submittedName>
</protein>
<gene>
    <name evidence="1" type="ORF">LMG8520_2404</name>
</gene>
<dbReference type="EMBL" id="LKLP01000119">
    <property type="protein sequence ID" value="KSU05818.1"/>
    <property type="molecule type" value="Genomic_DNA"/>
</dbReference>
<dbReference type="RefSeq" id="WP_161934667.1">
    <property type="nucleotide sequence ID" value="NZ_LKLP01000119.1"/>
</dbReference>
<dbReference type="Proteomes" id="UP000054230">
    <property type="component" value="Unassembled WGS sequence"/>
</dbReference>
<evidence type="ECO:0000313" key="2">
    <source>
        <dbReference type="Proteomes" id="UP000054230"/>
    </source>
</evidence>
<dbReference type="PATRIC" id="fig|1360.106.peg.1162"/>
<sequence>MWVVLIKKFKFGKQTKSQRYFFKEREKAECFANQQEQHVEIYKSEMQEGK</sequence>
<organism evidence="1 2">
    <name type="scientific">Lactococcus lactis subsp. lactis</name>
    <name type="common">Streptococcus lactis</name>
    <dbReference type="NCBI Taxonomy" id="1360"/>
    <lineage>
        <taxon>Bacteria</taxon>
        <taxon>Bacillati</taxon>
        <taxon>Bacillota</taxon>
        <taxon>Bacilli</taxon>
        <taxon>Lactobacillales</taxon>
        <taxon>Streptococcaceae</taxon>
        <taxon>Lactococcus</taxon>
    </lineage>
</organism>
<comment type="caution">
    <text evidence="1">The sequence shown here is derived from an EMBL/GenBank/DDBJ whole genome shotgun (WGS) entry which is preliminary data.</text>
</comment>
<accession>A0A0V8CWY6</accession>
<proteinExistence type="predicted"/>